<feature type="region of interest" description="Disordered" evidence="2">
    <location>
        <begin position="61"/>
        <end position="103"/>
    </location>
</feature>
<dbReference type="AlphaFoldDB" id="E9DJX0"/>
<name>E9DJX0_COCPS</name>
<dbReference type="VEuPathDB" id="FungiDB:D8B26_005406"/>
<dbReference type="EMBL" id="GL636525">
    <property type="protein sequence ID" value="EFW13308.1"/>
    <property type="molecule type" value="Genomic_DNA"/>
</dbReference>
<proteinExistence type="predicted"/>
<comment type="subunit">
    <text evidence="1">Component of the NuA4 histone acetyltransferase complex.</text>
</comment>
<evidence type="ECO:0000256" key="1">
    <source>
        <dbReference type="ARBA" id="ARBA00011353"/>
    </source>
</evidence>
<dbReference type="HOGENOM" id="CLU_723623_0_0_1"/>
<dbReference type="STRING" id="443226.E9DJX0"/>
<evidence type="ECO:0000313" key="4">
    <source>
        <dbReference type="Proteomes" id="UP000002497"/>
    </source>
</evidence>
<feature type="region of interest" description="Disordered" evidence="2">
    <location>
        <begin position="214"/>
        <end position="284"/>
    </location>
</feature>
<organism evidence="4">
    <name type="scientific">Coccidioides posadasii (strain RMSCC 757 / Silveira)</name>
    <name type="common">Valley fever fungus</name>
    <dbReference type="NCBI Taxonomy" id="443226"/>
    <lineage>
        <taxon>Eukaryota</taxon>
        <taxon>Fungi</taxon>
        <taxon>Dikarya</taxon>
        <taxon>Ascomycota</taxon>
        <taxon>Pezizomycotina</taxon>
        <taxon>Eurotiomycetes</taxon>
        <taxon>Eurotiomycetidae</taxon>
        <taxon>Onygenales</taxon>
        <taxon>Onygenaceae</taxon>
        <taxon>Coccidioides</taxon>
    </lineage>
</organism>
<evidence type="ECO:0000313" key="3">
    <source>
        <dbReference type="EMBL" id="EFW13308.1"/>
    </source>
</evidence>
<accession>E9DJX0</accession>
<feature type="compositionally biased region" description="Polar residues" evidence="2">
    <location>
        <begin position="263"/>
        <end position="273"/>
    </location>
</feature>
<feature type="compositionally biased region" description="Polar residues" evidence="2">
    <location>
        <begin position="121"/>
        <end position="132"/>
    </location>
</feature>
<dbReference type="InterPro" id="IPR016197">
    <property type="entry name" value="Chromo-like_dom_sf"/>
</dbReference>
<dbReference type="SUPFAM" id="SSF54160">
    <property type="entry name" value="Chromo domain-like"/>
    <property type="match status" value="1"/>
</dbReference>
<gene>
    <name evidence="3" type="ORF">CPSG_10119</name>
</gene>
<dbReference type="VEuPathDB" id="FungiDB:D8B26_005405"/>
<keyword evidence="4" id="KW-1185">Reference proteome</keyword>
<protein>
    <submittedName>
        <fullName evidence="3">Predicted protein</fullName>
    </submittedName>
</protein>
<sequence length="382" mass="41640">MPPPDGSTGGEPRFLRLSKAHTSCRIFLQCIHRPSYRNLSPGIAGNEFDRAFEDLDTKVSWSGGSPEETRLHAPPAATPNLTTSTESSLGAPANVVEPMGGKCSVTDRDLARQLRSDTVETDNPPNSDTTFSYPEDIADPGVCPETIVADPEKRRAPPEGAATIGDEAPVLSPDGTSSPDNTAGIGPASSIVARTIIVIILTLHRHYPHTASLDATVATPESTSNRVGPAARNNVPDSMTGGRSKPAPQKHLGTRPRRMAKSVSCSSHASTSKPSRRPHHTTPFVYDVQTVDRWPVKEILDSRIRIERGQPILEYCVAWEPSWQPRRNLIAGCEDLVEEFHDKWKTKRPSMTTLAGHRHFHQSKVSRKGRGGKRGKSRRRGA</sequence>
<reference evidence="4" key="1">
    <citation type="journal article" date="2010" name="Genome Res.">
        <title>Population genomic sequencing of Coccidioides fungi reveals recent hybridization and transposon control.</title>
        <authorList>
            <person name="Neafsey D.E."/>
            <person name="Barker B.M."/>
            <person name="Sharpton T.J."/>
            <person name="Stajich J.E."/>
            <person name="Park D.J."/>
            <person name="Whiston E."/>
            <person name="Hung C.-Y."/>
            <person name="McMahan C."/>
            <person name="White J."/>
            <person name="Sykes S."/>
            <person name="Heiman D."/>
            <person name="Young S."/>
            <person name="Zeng Q."/>
            <person name="Abouelleil A."/>
            <person name="Aftuck L."/>
            <person name="Bessette D."/>
            <person name="Brown A."/>
            <person name="FitzGerald M."/>
            <person name="Lui A."/>
            <person name="Macdonald J.P."/>
            <person name="Priest M."/>
            <person name="Orbach M.J."/>
            <person name="Galgiani J.N."/>
            <person name="Kirkland T.N."/>
            <person name="Cole G.T."/>
            <person name="Birren B.W."/>
            <person name="Henn M.R."/>
            <person name="Taylor J.W."/>
            <person name="Rounsley S.D."/>
        </authorList>
    </citation>
    <scope>NUCLEOTIDE SEQUENCE [LARGE SCALE GENOMIC DNA]</scope>
    <source>
        <strain evidence="4">RMSCC 757 / Silveira</strain>
    </source>
</reference>
<dbReference type="Proteomes" id="UP000002497">
    <property type="component" value="Unassembled WGS sequence"/>
</dbReference>
<dbReference type="CDD" id="cd00024">
    <property type="entry name" value="CD_CSD"/>
    <property type="match status" value="1"/>
</dbReference>
<feature type="region of interest" description="Disordered" evidence="2">
    <location>
        <begin position="350"/>
        <end position="382"/>
    </location>
</feature>
<feature type="region of interest" description="Disordered" evidence="2">
    <location>
        <begin position="115"/>
        <end position="187"/>
    </location>
</feature>
<dbReference type="Gene3D" id="2.40.50.40">
    <property type="match status" value="1"/>
</dbReference>
<dbReference type="VEuPathDB" id="FungiDB:CPSG_10119"/>
<feature type="compositionally biased region" description="Basic residues" evidence="2">
    <location>
        <begin position="356"/>
        <end position="382"/>
    </location>
</feature>
<dbReference type="OrthoDB" id="4187800at2759"/>
<feature type="compositionally biased region" description="Polar residues" evidence="2">
    <location>
        <begin position="79"/>
        <end position="88"/>
    </location>
</feature>
<evidence type="ECO:0000256" key="2">
    <source>
        <dbReference type="SAM" id="MobiDB-lite"/>
    </source>
</evidence>
<reference evidence="4" key="2">
    <citation type="submission" date="2010-03" db="EMBL/GenBank/DDBJ databases">
        <title>The genome sequence of Coccidioides posadasii strain Silveira.</title>
        <authorList>
            <consortium name="The Broad Institute Genome Sequencing Center for Infectious Disease"/>
            <person name="Neafsey D."/>
            <person name="Orbach M."/>
            <person name="Henn M.R."/>
            <person name="Cole G.T."/>
            <person name="Galgiani J."/>
            <person name="Gardner M.J."/>
            <person name="Kirkland T.N."/>
            <person name="Taylor J.W."/>
            <person name="Young S.K."/>
            <person name="Zeng Q."/>
            <person name="Koehrsen M."/>
            <person name="Alvarado L."/>
            <person name="Berlin A."/>
            <person name="Borenstein D."/>
            <person name="Chapman S.B."/>
            <person name="Chen Z."/>
            <person name="Engels R."/>
            <person name="Freedman E."/>
            <person name="Gellesch M."/>
            <person name="Goldberg J."/>
            <person name="Griggs A."/>
            <person name="Gujja S."/>
            <person name="Heilman E."/>
            <person name="Heiman D."/>
            <person name="Howarth C."/>
            <person name="Jen D."/>
            <person name="Larson L."/>
            <person name="Mehta T."/>
            <person name="Neiman D."/>
            <person name="Park D."/>
            <person name="Pearson M."/>
            <person name="Richards J."/>
            <person name="Roberts A."/>
            <person name="Saif S."/>
            <person name="Shea T."/>
            <person name="Shenoy N."/>
            <person name="Sisk P."/>
            <person name="Stolte C."/>
            <person name="Sykes S."/>
            <person name="Walk T."/>
            <person name="White J."/>
            <person name="Yandava C."/>
            <person name="Haas B."/>
            <person name="Nusbaum C."/>
            <person name="Birren B."/>
        </authorList>
    </citation>
    <scope>NUCLEOTIDE SEQUENCE [LARGE SCALE GENOMIC DNA]</scope>
    <source>
        <strain evidence="4">RMSCC 757 / Silveira</strain>
    </source>
</reference>